<keyword evidence="5" id="KW-0460">Magnesium</keyword>
<dbReference type="CDD" id="cd04899">
    <property type="entry name" value="ACT_ACR-UUR-like_2"/>
    <property type="match status" value="1"/>
</dbReference>
<dbReference type="InterPro" id="IPR013546">
    <property type="entry name" value="PII_UdlTrfase/GS_AdlTrfase"/>
</dbReference>
<reference evidence="9" key="1">
    <citation type="submission" date="2018-10" db="EMBL/GenBank/DDBJ databases">
        <authorList>
            <person name="Gruber-Vodicka H."/>
            <person name="Jaeckle O."/>
        </authorList>
    </citation>
    <scope>NUCLEOTIDE SEQUENCE</scope>
</reference>
<dbReference type="SUPFAM" id="SSF81593">
    <property type="entry name" value="Nucleotidyltransferase substrate binding subunit/domain"/>
    <property type="match status" value="1"/>
</dbReference>
<dbReference type="EC" id="2.7.7.59" evidence="9"/>
<dbReference type="InterPro" id="IPR002912">
    <property type="entry name" value="ACT_dom"/>
</dbReference>
<organism evidence="9">
    <name type="scientific">invertebrate metagenome</name>
    <dbReference type="NCBI Taxonomy" id="1711999"/>
    <lineage>
        <taxon>unclassified sequences</taxon>
        <taxon>metagenomes</taxon>
        <taxon>organismal metagenomes</taxon>
    </lineage>
</organism>
<keyword evidence="6" id="KW-0511">Multifunctional enzyme</keyword>
<keyword evidence="1 9" id="KW-0808">Transferase</keyword>
<evidence type="ECO:0000256" key="4">
    <source>
        <dbReference type="ARBA" id="ARBA00022801"/>
    </source>
</evidence>
<evidence type="ECO:0000259" key="7">
    <source>
        <dbReference type="PROSITE" id="PS51671"/>
    </source>
</evidence>
<keyword evidence="3" id="KW-0677">Repeat</keyword>
<protein>
    <submittedName>
        <fullName evidence="9">[Protein-PII] uridylyltransferase</fullName>
        <ecNumber evidence="9">2.7.7.59</ecNumber>
    </submittedName>
</protein>
<accession>A0A484H5Z6</accession>
<dbReference type="SUPFAM" id="SSF55021">
    <property type="entry name" value="ACT-like"/>
    <property type="match status" value="2"/>
</dbReference>
<dbReference type="NCBIfam" id="NF003467">
    <property type="entry name" value="PRK05092.1"/>
    <property type="match status" value="1"/>
</dbReference>
<dbReference type="PANTHER" id="PTHR47320:SF1">
    <property type="entry name" value="BIFUNCTIONAL URIDYLYLTRANSFERASE_URIDYLYL-REMOVING ENZYME"/>
    <property type="match status" value="1"/>
</dbReference>
<dbReference type="PIRSF" id="PIRSF006288">
    <property type="entry name" value="PII_uridyltransf"/>
    <property type="match status" value="1"/>
</dbReference>
<dbReference type="InterPro" id="IPR003607">
    <property type="entry name" value="HD/PDEase_dom"/>
</dbReference>
<dbReference type="CDD" id="cd05401">
    <property type="entry name" value="NT_GlnE_GlnD_like"/>
    <property type="match status" value="1"/>
</dbReference>
<dbReference type="AlphaFoldDB" id="A0A484H5Z6"/>
<evidence type="ECO:0000313" key="9">
    <source>
        <dbReference type="EMBL" id="VBB69459.1"/>
    </source>
</evidence>
<dbReference type="InterPro" id="IPR043519">
    <property type="entry name" value="NT_sf"/>
</dbReference>
<dbReference type="PANTHER" id="PTHR47320">
    <property type="entry name" value="BIFUNCTIONAL URIDYLYLTRANSFERASE/URIDYLYL-REMOVING ENZYME"/>
    <property type="match status" value="1"/>
</dbReference>
<dbReference type="Gene3D" id="3.30.70.260">
    <property type="match status" value="1"/>
</dbReference>
<feature type="domain" description="ACT" evidence="7">
    <location>
        <begin position="725"/>
        <end position="802"/>
    </location>
</feature>
<dbReference type="Pfam" id="PF08335">
    <property type="entry name" value="GlnD_UR_UTase"/>
    <property type="match status" value="1"/>
</dbReference>
<name>A0A484H5Z6_9ZZZZ</name>
<evidence type="ECO:0000256" key="1">
    <source>
        <dbReference type="ARBA" id="ARBA00022679"/>
    </source>
</evidence>
<evidence type="ECO:0000256" key="6">
    <source>
        <dbReference type="ARBA" id="ARBA00023268"/>
    </source>
</evidence>
<dbReference type="SUPFAM" id="SSF81891">
    <property type="entry name" value="Poly A polymerase C-terminal region-like"/>
    <property type="match status" value="1"/>
</dbReference>
<dbReference type="PROSITE" id="PS51831">
    <property type="entry name" value="HD"/>
    <property type="match status" value="1"/>
</dbReference>
<proteinExistence type="inferred from homology"/>
<sequence length="942" mass="106853">MSEPIPGQREIIDRKAINVRLDAIAHTQPRKKQWIMVLALLKEMVYNGRVVVRHRFEEDGASGTDVVRANSFLMDQLIRIIHDFTDTHMLPPRVQTIGDHLGLAAVGGYGRRELSPCSDLDLLFLLSYKTTPYCEQMVECILYMLWDLGLKVGHATRTVDECIQQAKADTTVRTAMLEARWLWGAQDLYNQFRLRFQDEIVKVSAIEFVETKLAERDARHERLGDARYVLEPNVKEGKGGLRDLHTLFWIVRYLYGVSDMGQLVKRGVLIPSVAARFAKAQNFLWTVRCHLHYLTGRAEDRLTFDVQQSIGHRMGYTDHAGTRGVERFMKHYFLIAKDVGNLTRILCAVLEERHKRKPKLSFPALTCQRRAVEGFALEGGRLTITPEIVVHEPVRLIQLFHVAHKHDIDIHPNALRLITENLTAIVKLRDDPAANGLFLDILTARKNPVATLRLMNESSLFGRFIPDFGRVVAQMQYDMYHVYTTDEHTIRAIGVLHDIEAGELAAELPLSTQLIQQVHSRRALYMAVLLHDLAKGRGGDHSELGTRVAWKLCTRFRLTAEESDTTSWLVLHHLHMSRTAFKRDLDDAKTVEDFVKVVQSPERLRLLLLLTCCDIRAVGPMAWNGWKGALLRELYYRAAEAIAGASSIPSRDSRVAKAMDALRMALSDWPLAAVQAHLARGYPAYWLGFQTEAHVRHAHLIRAAEASGRLLTFEYRRDPSRAGTELVIYTSDHPGLFSQMAGAIALTGESVVDARVITLANGMALDTFWIQEPHSTDEDEQIIRLQQIATTIEKVLKGYVQPELEFRRRKNRKGLFNRIQVFKVPPRCIIDNTASKTHTVVEINGRDRPGFLFNVTSTLTGLGLRISSAQIATYGERVVDVFYVKDIFGMKITHGAKVHQVRRRVLEVLGDLNAPLEPLWPLSPRARNRNVRAAGRKAAMEE</sequence>
<evidence type="ECO:0000259" key="8">
    <source>
        <dbReference type="PROSITE" id="PS51831"/>
    </source>
</evidence>
<dbReference type="InterPro" id="IPR006674">
    <property type="entry name" value="HD_domain"/>
</dbReference>
<dbReference type="Pfam" id="PF01966">
    <property type="entry name" value="HD"/>
    <property type="match status" value="1"/>
</dbReference>
<dbReference type="HAMAP" id="MF_00277">
    <property type="entry name" value="PII_uridylyl_transf"/>
    <property type="match status" value="1"/>
</dbReference>
<feature type="domain" description="ACT" evidence="7">
    <location>
        <begin position="840"/>
        <end position="921"/>
    </location>
</feature>
<dbReference type="InterPro" id="IPR010043">
    <property type="entry name" value="UTase/UR"/>
</dbReference>
<dbReference type="NCBIfam" id="TIGR01693">
    <property type="entry name" value="UTase_glnD"/>
    <property type="match status" value="1"/>
</dbReference>
<dbReference type="CDD" id="cd04900">
    <property type="entry name" value="ACT_UUR-like_1"/>
    <property type="match status" value="1"/>
</dbReference>
<evidence type="ECO:0000256" key="2">
    <source>
        <dbReference type="ARBA" id="ARBA00022695"/>
    </source>
</evidence>
<evidence type="ECO:0000256" key="3">
    <source>
        <dbReference type="ARBA" id="ARBA00022737"/>
    </source>
</evidence>
<dbReference type="EMBL" id="LR026963">
    <property type="protein sequence ID" value="VBB69459.1"/>
    <property type="molecule type" value="Genomic_DNA"/>
</dbReference>
<dbReference type="PROSITE" id="PS51671">
    <property type="entry name" value="ACT"/>
    <property type="match status" value="2"/>
</dbReference>
<dbReference type="InterPro" id="IPR045865">
    <property type="entry name" value="ACT-like_dom_sf"/>
</dbReference>
<keyword evidence="2 9" id="KW-0548">Nucleotidyltransferase</keyword>
<evidence type="ECO:0000256" key="5">
    <source>
        <dbReference type="ARBA" id="ARBA00022842"/>
    </source>
</evidence>
<feature type="domain" description="HD" evidence="8">
    <location>
        <begin position="485"/>
        <end position="607"/>
    </location>
</feature>
<dbReference type="GO" id="GO:0016787">
    <property type="term" value="F:hydrolase activity"/>
    <property type="evidence" value="ECO:0007669"/>
    <property type="project" value="UniProtKB-KW"/>
</dbReference>
<dbReference type="Gene3D" id="1.10.3090.10">
    <property type="entry name" value="cca-adding enzyme, domain 2"/>
    <property type="match status" value="1"/>
</dbReference>
<dbReference type="SMART" id="SM00471">
    <property type="entry name" value="HDc"/>
    <property type="match status" value="1"/>
</dbReference>
<gene>
    <name evidence="9" type="ORF">RIEGSTA812A_PEG_932</name>
</gene>
<dbReference type="GO" id="GO:0008773">
    <property type="term" value="F:[protein-PII] uridylyltransferase activity"/>
    <property type="evidence" value="ECO:0007669"/>
    <property type="project" value="UniProtKB-EC"/>
</dbReference>
<keyword evidence="4" id="KW-0378">Hydrolase</keyword>
<dbReference type="SUPFAM" id="SSF81301">
    <property type="entry name" value="Nucleotidyltransferase"/>
    <property type="match status" value="1"/>
</dbReference>